<feature type="binding site" evidence="12">
    <location>
        <position position="429"/>
    </location>
    <ligand>
        <name>K(+)</name>
        <dbReference type="ChEBI" id="CHEBI:29103"/>
    </ligand>
</feature>
<comment type="subcellular location">
    <subcellularLocation>
        <location evidence="1">Cell inner membrane</location>
        <topology evidence="1">Multi-pass membrane protein</topology>
    </subcellularLocation>
</comment>
<dbReference type="PIRSF" id="PIRSF006247">
    <property type="entry name" value="TrkH"/>
    <property type="match status" value="1"/>
</dbReference>
<feature type="transmembrane region" description="Helical" evidence="13">
    <location>
        <begin position="68"/>
        <end position="89"/>
    </location>
</feature>
<dbReference type="RefSeq" id="WP_230866693.1">
    <property type="nucleotide sequence ID" value="NZ_CP046640.1"/>
</dbReference>
<dbReference type="GO" id="GO:0046872">
    <property type="term" value="F:metal ion binding"/>
    <property type="evidence" value="ECO:0007669"/>
    <property type="project" value="UniProtKB-KW"/>
</dbReference>
<feature type="transmembrane region" description="Helical" evidence="13">
    <location>
        <begin position="37"/>
        <end position="56"/>
    </location>
</feature>
<accession>A0A8A7KK56</accession>
<sequence>MNINSILYILGSLLIFVALSMLLPILVGFYYHEEDAFVFIITMGLTFISGSILRKFRFNKNGLKYKDGFVIVTLGWLLVSIYGAIPFFLSGILKTPIDAFFESVSGFTTTGSSVIMSLESLSHTILFWRSLTHWLGGMGIIVMTMAVLPQLAGNMHLFRAEVPGPLDNRIKPRIQETAKTLWFIYILLTALEIILLKVNGLPLFEAVIYSFGTISSGGFSSRALSVRAYNNIIFEYIIILFMFFAGTNFNLIYSIFKGRINEIYNDEEFRFYLLLLLSAIILITFNLFFNVYGDISTSIRYAGFQVVSIASTTGFATVDYDTWPPFSRWILLILMFIGGSAGSTAGGIKVIRIQVLFKKGLQELYRLLHPRAIKKIKVNKQSVSERISTSILGFFFMYITVFVLATISLSYFGIDILSSISAVAATLGNIGPGLELVGPLNSFMPLPQFAKLILSCCMLMGRLEIYTILVFIFMDWR</sequence>
<evidence type="ECO:0000256" key="7">
    <source>
        <dbReference type="ARBA" id="ARBA00022692"/>
    </source>
</evidence>
<evidence type="ECO:0000256" key="2">
    <source>
        <dbReference type="ARBA" id="ARBA00009137"/>
    </source>
</evidence>
<feature type="binding site" evidence="12">
    <location>
        <position position="110"/>
    </location>
    <ligand>
        <name>K(+)</name>
        <dbReference type="ChEBI" id="CHEBI:29103"/>
    </ligand>
</feature>
<feature type="binding site" evidence="12">
    <location>
        <position position="109"/>
    </location>
    <ligand>
        <name>K(+)</name>
        <dbReference type="ChEBI" id="CHEBI:29103"/>
    </ligand>
</feature>
<feature type="binding site" evidence="12">
    <location>
        <position position="312"/>
    </location>
    <ligand>
        <name>K(+)</name>
        <dbReference type="ChEBI" id="CHEBI:29103"/>
    </ligand>
</feature>
<keyword evidence="4" id="KW-1003">Cell membrane</keyword>
<dbReference type="Proteomes" id="UP000665020">
    <property type="component" value="Chromosome"/>
</dbReference>
<feature type="transmembrane region" description="Helical" evidence="13">
    <location>
        <begin position="7"/>
        <end position="31"/>
    </location>
</feature>
<evidence type="ECO:0000256" key="12">
    <source>
        <dbReference type="PIRSR" id="PIRSR006247-1"/>
    </source>
</evidence>
<protein>
    <submittedName>
        <fullName evidence="14">TrkH family potassium uptake protein</fullName>
    </submittedName>
</protein>
<keyword evidence="12" id="KW-0479">Metal-binding</keyword>
<keyword evidence="7 13" id="KW-0812">Transmembrane</keyword>
<evidence type="ECO:0000313" key="15">
    <source>
        <dbReference type="Proteomes" id="UP000665020"/>
    </source>
</evidence>
<evidence type="ECO:0000256" key="8">
    <source>
        <dbReference type="ARBA" id="ARBA00022958"/>
    </source>
</evidence>
<dbReference type="InterPro" id="IPR003445">
    <property type="entry name" value="Cat_transpt"/>
</dbReference>
<dbReference type="GO" id="GO:0005886">
    <property type="term" value="C:plasma membrane"/>
    <property type="evidence" value="ECO:0007669"/>
    <property type="project" value="UniProtKB-SubCell"/>
</dbReference>
<evidence type="ECO:0000256" key="13">
    <source>
        <dbReference type="SAM" id="Phobius"/>
    </source>
</evidence>
<dbReference type="GO" id="GO:0015379">
    <property type="term" value="F:potassium:chloride symporter activity"/>
    <property type="evidence" value="ECO:0007669"/>
    <property type="project" value="InterPro"/>
</dbReference>
<keyword evidence="8 12" id="KW-0630">Potassium</keyword>
<keyword evidence="5" id="KW-0997">Cell inner membrane</keyword>
<evidence type="ECO:0000313" key="14">
    <source>
        <dbReference type="EMBL" id="QTL98242.1"/>
    </source>
</evidence>
<evidence type="ECO:0000256" key="11">
    <source>
        <dbReference type="ARBA" id="ARBA00023136"/>
    </source>
</evidence>
<evidence type="ECO:0000256" key="10">
    <source>
        <dbReference type="ARBA" id="ARBA00023065"/>
    </source>
</evidence>
<dbReference type="InterPro" id="IPR004772">
    <property type="entry name" value="TrkH"/>
</dbReference>
<keyword evidence="11 13" id="KW-0472">Membrane</keyword>
<proteinExistence type="inferred from homology"/>
<evidence type="ECO:0000256" key="9">
    <source>
        <dbReference type="ARBA" id="ARBA00022989"/>
    </source>
</evidence>
<feature type="transmembrane region" description="Helical" evidence="13">
    <location>
        <begin position="236"/>
        <end position="256"/>
    </location>
</feature>
<feature type="transmembrane region" description="Helical" evidence="13">
    <location>
        <begin position="330"/>
        <end position="351"/>
    </location>
</feature>
<keyword evidence="15" id="KW-1185">Reference proteome</keyword>
<dbReference type="Pfam" id="PF02386">
    <property type="entry name" value="TrkH"/>
    <property type="match status" value="1"/>
</dbReference>
<organism evidence="14 15">
    <name type="scientific">Iocasia fonsfrigidae</name>
    <dbReference type="NCBI Taxonomy" id="2682810"/>
    <lineage>
        <taxon>Bacteria</taxon>
        <taxon>Bacillati</taxon>
        <taxon>Bacillota</taxon>
        <taxon>Clostridia</taxon>
        <taxon>Halanaerobiales</taxon>
        <taxon>Halanaerobiaceae</taxon>
        <taxon>Iocasia</taxon>
    </lineage>
</organism>
<evidence type="ECO:0000256" key="4">
    <source>
        <dbReference type="ARBA" id="ARBA00022475"/>
    </source>
</evidence>
<evidence type="ECO:0000256" key="5">
    <source>
        <dbReference type="ARBA" id="ARBA00022519"/>
    </source>
</evidence>
<dbReference type="PANTHER" id="PTHR32024:SF2">
    <property type="entry name" value="TRK SYSTEM POTASSIUM UPTAKE PROTEIN TRKG-RELATED"/>
    <property type="match status" value="1"/>
</dbReference>
<dbReference type="KEGG" id="ifn:GM661_09745"/>
<name>A0A8A7KK56_9FIRM</name>
<feature type="transmembrane region" description="Helical" evidence="13">
    <location>
        <begin position="391"/>
        <end position="414"/>
    </location>
</feature>
<keyword evidence="3" id="KW-0813">Transport</keyword>
<dbReference type="AlphaFoldDB" id="A0A8A7KK56"/>
<feature type="transmembrane region" description="Helical" evidence="13">
    <location>
        <begin position="181"/>
        <end position="200"/>
    </location>
</feature>
<keyword evidence="10" id="KW-0406">Ion transport</keyword>
<feature type="transmembrane region" description="Helical" evidence="13">
    <location>
        <begin position="126"/>
        <end position="148"/>
    </location>
</feature>
<dbReference type="PANTHER" id="PTHR32024">
    <property type="entry name" value="TRK SYSTEM POTASSIUM UPTAKE PROTEIN TRKG-RELATED"/>
    <property type="match status" value="1"/>
</dbReference>
<feature type="transmembrane region" description="Helical" evidence="13">
    <location>
        <begin position="452"/>
        <end position="474"/>
    </location>
</feature>
<gene>
    <name evidence="14" type="ORF">GM661_09745</name>
</gene>
<feature type="binding site" evidence="12">
    <location>
        <position position="313"/>
    </location>
    <ligand>
        <name>K(+)</name>
        <dbReference type="ChEBI" id="CHEBI:29103"/>
    </ligand>
</feature>
<keyword evidence="9 13" id="KW-1133">Transmembrane helix</keyword>
<feature type="transmembrane region" description="Helical" evidence="13">
    <location>
        <begin position="271"/>
        <end position="289"/>
    </location>
</feature>
<evidence type="ECO:0000256" key="1">
    <source>
        <dbReference type="ARBA" id="ARBA00004429"/>
    </source>
</evidence>
<feature type="binding site" evidence="12">
    <location>
        <position position="217"/>
    </location>
    <ligand>
        <name>K(+)</name>
        <dbReference type="ChEBI" id="CHEBI:29103"/>
    </ligand>
</feature>
<keyword evidence="6" id="KW-0633">Potassium transport</keyword>
<evidence type="ECO:0000256" key="3">
    <source>
        <dbReference type="ARBA" id="ARBA00022448"/>
    </source>
</evidence>
<dbReference type="EMBL" id="CP046640">
    <property type="protein sequence ID" value="QTL98242.1"/>
    <property type="molecule type" value="Genomic_DNA"/>
</dbReference>
<evidence type="ECO:0000256" key="6">
    <source>
        <dbReference type="ARBA" id="ARBA00022538"/>
    </source>
</evidence>
<comment type="similarity">
    <text evidence="2">Belongs to the TrkH potassium transport family.</text>
</comment>
<reference evidence="14" key="1">
    <citation type="submission" date="2019-12" db="EMBL/GenBank/DDBJ databases">
        <authorList>
            <person name="zhang j."/>
            <person name="sun C.M."/>
        </authorList>
    </citation>
    <scope>NUCLEOTIDE SEQUENCE</scope>
    <source>
        <strain evidence="14">NS-1</strain>
    </source>
</reference>